<protein>
    <submittedName>
        <fullName evidence="2">Uncharacterized protein</fullName>
    </submittedName>
</protein>
<dbReference type="AlphaFoldDB" id="A0AAV7AVS0"/>
<keyword evidence="1" id="KW-1133">Transmembrane helix</keyword>
<evidence type="ECO:0000256" key="1">
    <source>
        <dbReference type="SAM" id="Phobius"/>
    </source>
</evidence>
<dbReference type="EMBL" id="WNYA01000007">
    <property type="protein sequence ID" value="KAG8563435.1"/>
    <property type="molecule type" value="Genomic_DNA"/>
</dbReference>
<comment type="caution">
    <text evidence="2">The sequence shown here is derived from an EMBL/GenBank/DDBJ whole genome shotgun (WGS) entry which is preliminary data.</text>
</comment>
<evidence type="ECO:0000313" key="3">
    <source>
        <dbReference type="Proteomes" id="UP000824782"/>
    </source>
</evidence>
<sequence>MVFRWVICWTGLVVLFVTYNHFVTPLYKRWLSMTSLVCILLHFLLVVKICGSHSRIIRNDVTGNIRNTDTRGSVE</sequence>
<evidence type="ECO:0000313" key="2">
    <source>
        <dbReference type="EMBL" id="KAG8563435.1"/>
    </source>
</evidence>
<name>A0AAV7AVS0_ENGPU</name>
<accession>A0AAV7AVS0</accession>
<gene>
    <name evidence="2" type="ORF">GDO81_016074</name>
</gene>
<keyword evidence="3" id="KW-1185">Reference proteome</keyword>
<keyword evidence="1" id="KW-0472">Membrane</keyword>
<reference evidence="2" key="1">
    <citation type="thesis" date="2020" institute="ProQuest LLC" country="789 East Eisenhower Parkway, Ann Arbor, MI, USA">
        <title>Comparative Genomics and Chromosome Evolution.</title>
        <authorList>
            <person name="Mudd A.B."/>
        </authorList>
    </citation>
    <scope>NUCLEOTIDE SEQUENCE</scope>
    <source>
        <strain evidence="2">237g6f4</strain>
        <tissue evidence="2">Blood</tissue>
    </source>
</reference>
<proteinExistence type="predicted"/>
<feature type="transmembrane region" description="Helical" evidence="1">
    <location>
        <begin position="30"/>
        <end position="50"/>
    </location>
</feature>
<dbReference type="Proteomes" id="UP000824782">
    <property type="component" value="Unassembled WGS sequence"/>
</dbReference>
<keyword evidence="1" id="KW-0812">Transmembrane</keyword>
<organism evidence="2 3">
    <name type="scientific">Engystomops pustulosus</name>
    <name type="common">Tungara frog</name>
    <name type="synonym">Physalaemus pustulosus</name>
    <dbReference type="NCBI Taxonomy" id="76066"/>
    <lineage>
        <taxon>Eukaryota</taxon>
        <taxon>Metazoa</taxon>
        <taxon>Chordata</taxon>
        <taxon>Craniata</taxon>
        <taxon>Vertebrata</taxon>
        <taxon>Euteleostomi</taxon>
        <taxon>Amphibia</taxon>
        <taxon>Batrachia</taxon>
        <taxon>Anura</taxon>
        <taxon>Neobatrachia</taxon>
        <taxon>Hyloidea</taxon>
        <taxon>Leptodactylidae</taxon>
        <taxon>Leiuperinae</taxon>
        <taxon>Engystomops</taxon>
    </lineage>
</organism>